<dbReference type="Proteomes" id="UP001281003">
    <property type="component" value="Unassembled WGS sequence"/>
</dbReference>
<reference evidence="2" key="1">
    <citation type="journal article" date="2023" name="Mol. Phylogenet. Evol.">
        <title>Genome-scale phylogeny and comparative genomics of the fungal order Sordariales.</title>
        <authorList>
            <person name="Hensen N."/>
            <person name="Bonometti L."/>
            <person name="Westerberg I."/>
            <person name="Brannstrom I.O."/>
            <person name="Guillou S."/>
            <person name="Cros-Aarteil S."/>
            <person name="Calhoun S."/>
            <person name="Haridas S."/>
            <person name="Kuo A."/>
            <person name="Mondo S."/>
            <person name="Pangilinan J."/>
            <person name="Riley R."/>
            <person name="LaButti K."/>
            <person name="Andreopoulos B."/>
            <person name="Lipzen A."/>
            <person name="Chen C."/>
            <person name="Yan M."/>
            <person name="Daum C."/>
            <person name="Ng V."/>
            <person name="Clum A."/>
            <person name="Steindorff A."/>
            <person name="Ohm R.A."/>
            <person name="Martin F."/>
            <person name="Silar P."/>
            <person name="Natvig D.O."/>
            <person name="Lalanne C."/>
            <person name="Gautier V."/>
            <person name="Ament-Velasquez S.L."/>
            <person name="Kruys A."/>
            <person name="Hutchinson M.I."/>
            <person name="Powell A.J."/>
            <person name="Barry K."/>
            <person name="Miller A.N."/>
            <person name="Grigoriev I.V."/>
            <person name="Debuchy R."/>
            <person name="Gladieux P."/>
            <person name="Hiltunen Thoren M."/>
            <person name="Johannesson H."/>
        </authorList>
    </citation>
    <scope>NUCLEOTIDE SEQUENCE</scope>
    <source>
        <strain evidence="2">FGSC 1904</strain>
    </source>
</reference>
<proteinExistence type="predicted"/>
<protein>
    <submittedName>
        <fullName evidence="2">Glycosyl hydrolase</fullName>
    </submittedName>
</protein>
<dbReference type="EMBL" id="JAUTDP010000006">
    <property type="protein sequence ID" value="KAK3398404.1"/>
    <property type="molecule type" value="Genomic_DNA"/>
</dbReference>
<name>A0AAE0PEB2_SORBR</name>
<organism evidence="2 3">
    <name type="scientific">Sordaria brevicollis</name>
    <dbReference type="NCBI Taxonomy" id="83679"/>
    <lineage>
        <taxon>Eukaryota</taxon>
        <taxon>Fungi</taxon>
        <taxon>Dikarya</taxon>
        <taxon>Ascomycota</taxon>
        <taxon>Pezizomycotina</taxon>
        <taxon>Sordariomycetes</taxon>
        <taxon>Sordariomycetidae</taxon>
        <taxon>Sordariales</taxon>
        <taxon>Sordariaceae</taxon>
        <taxon>Sordaria</taxon>
    </lineage>
</organism>
<dbReference type="InterPro" id="IPR023296">
    <property type="entry name" value="Glyco_hydro_beta-prop_sf"/>
</dbReference>
<evidence type="ECO:0000313" key="2">
    <source>
        <dbReference type="EMBL" id="KAK3398404.1"/>
    </source>
</evidence>
<dbReference type="Gene3D" id="2.115.10.20">
    <property type="entry name" value="Glycosyl hydrolase domain, family 43"/>
    <property type="match status" value="1"/>
</dbReference>
<evidence type="ECO:0000313" key="3">
    <source>
        <dbReference type="Proteomes" id="UP001281003"/>
    </source>
</evidence>
<keyword evidence="1" id="KW-0732">Signal</keyword>
<dbReference type="PANTHER" id="PTHR43301:SF3">
    <property type="entry name" value="ARABINAN ENDO-1,5-ALPHA-L-ARABINOSIDASE A-RELATED"/>
    <property type="match status" value="1"/>
</dbReference>
<dbReference type="PANTHER" id="PTHR43301">
    <property type="entry name" value="ARABINAN ENDO-1,5-ALPHA-L-ARABINOSIDASE"/>
    <property type="match status" value="1"/>
</dbReference>
<gene>
    <name evidence="2" type="ORF">B0T20DRAFT_498266</name>
</gene>
<dbReference type="GO" id="GO:0016787">
    <property type="term" value="F:hydrolase activity"/>
    <property type="evidence" value="ECO:0007669"/>
    <property type="project" value="UniProtKB-KW"/>
</dbReference>
<keyword evidence="3" id="KW-1185">Reference proteome</keyword>
<evidence type="ECO:0000256" key="1">
    <source>
        <dbReference type="SAM" id="SignalP"/>
    </source>
</evidence>
<keyword evidence="2" id="KW-0378">Hydrolase</keyword>
<reference evidence="2" key="2">
    <citation type="submission" date="2023-07" db="EMBL/GenBank/DDBJ databases">
        <authorList>
            <consortium name="Lawrence Berkeley National Laboratory"/>
            <person name="Haridas S."/>
            <person name="Hensen N."/>
            <person name="Bonometti L."/>
            <person name="Westerberg I."/>
            <person name="Brannstrom I.O."/>
            <person name="Guillou S."/>
            <person name="Cros-Aarteil S."/>
            <person name="Calhoun S."/>
            <person name="Kuo A."/>
            <person name="Mondo S."/>
            <person name="Pangilinan J."/>
            <person name="Riley R."/>
            <person name="LaButti K."/>
            <person name="Andreopoulos B."/>
            <person name="Lipzen A."/>
            <person name="Chen C."/>
            <person name="Yanf M."/>
            <person name="Daum C."/>
            <person name="Ng V."/>
            <person name="Clum A."/>
            <person name="Steindorff A."/>
            <person name="Ohm R."/>
            <person name="Martin F."/>
            <person name="Silar P."/>
            <person name="Natvig D."/>
            <person name="Lalanne C."/>
            <person name="Gautier V."/>
            <person name="Ament-velasquez S.L."/>
            <person name="Kruys A."/>
            <person name="Hutchinson M.I."/>
            <person name="Powell A.J."/>
            <person name="Barry K."/>
            <person name="Miller A.N."/>
            <person name="Grigoriev I.V."/>
            <person name="Debuchy R."/>
            <person name="Gladieux P."/>
            <person name="Thoren M.H."/>
            <person name="Johannesson H."/>
        </authorList>
    </citation>
    <scope>NUCLEOTIDE SEQUENCE</scope>
    <source>
        <strain evidence="2">FGSC 1904</strain>
    </source>
</reference>
<dbReference type="SUPFAM" id="SSF75005">
    <property type="entry name" value="Arabinanase/levansucrase/invertase"/>
    <property type="match status" value="1"/>
</dbReference>
<feature type="signal peptide" evidence="1">
    <location>
        <begin position="1"/>
        <end position="18"/>
    </location>
</feature>
<dbReference type="AlphaFoldDB" id="A0AAE0PEB2"/>
<accession>A0AAE0PEB2</accession>
<feature type="chain" id="PRO_5041908739" evidence="1">
    <location>
        <begin position="19"/>
        <end position="342"/>
    </location>
</feature>
<sequence length="342" mass="38105">MRASAYFSWAFLLAPIWAAPVAESINSTSELFARQSTSFTDYAYVYFTGEGFSNGEQVYMALSNNNDPNQWTTLKNGQPYLTSNVGTRGIRDPSLIVSRDRSKFWIICTDLKVNGLPGGWSNTDMTTKGSKSIVIWESTNLRNWSGPRLAKVSPDNAGMTWAPDAIWDPARNAFMVYWTSNVVSTANGITAGWKILRCYTNDFVTFTKPEQYITGYGMDNTIIAGDNGQFYMISKNGPNELIQQNVAYNGLSGGWQKVSENIGQGSLPAGEGPLIFRDNKDRNKWHLWIDNYTRGSGYMPFETYNIAGGQWSKTQNYRLPANPRHGYVIPITAAERSALASS</sequence>
<dbReference type="CDD" id="cd08983">
    <property type="entry name" value="GH43_Bt3655-like"/>
    <property type="match status" value="1"/>
</dbReference>
<comment type="caution">
    <text evidence="2">The sequence shown here is derived from an EMBL/GenBank/DDBJ whole genome shotgun (WGS) entry which is preliminary data.</text>
</comment>
<dbReference type="InterPro" id="IPR050727">
    <property type="entry name" value="GH43_arabinanases"/>
</dbReference>